<name>A0ABQ9G0R4_9NEOP</name>
<evidence type="ECO:0000313" key="1">
    <source>
        <dbReference type="EMBL" id="KAJ8866079.1"/>
    </source>
</evidence>
<comment type="caution">
    <text evidence="1">The sequence shown here is derived from an EMBL/GenBank/DDBJ whole genome shotgun (WGS) entry which is preliminary data.</text>
</comment>
<keyword evidence="2" id="KW-1185">Reference proteome</keyword>
<dbReference type="EMBL" id="JARBHB010000017">
    <property type="protein sequence ID" value="KAJ8866079.1"/>
    <property type="molecule type" value="Genomic_DNA"/>
</dbReference>
<accession>A0ABQ9G0R4</accession>
<evidence type="ECO:0000313" key="2">
    <source>
        <dbReference type="Proteomes" id="UP001159363"/>
    </source>
</evidence>
<reference evidence="1 2" key="1">
    <citation type="submission" date="2023-02" db="EMBL/GenBank/DDBJ databases">
        <title>LHISI_Scaffold_Assembly.</title>
        <authorList>
            <person name="Stuart O.P."/>
            <person name="Cleave R."/>
            <person name="Magrath M.J.L."/>
            <person name="Mikheyev A.S."/>
        </authorList>
    </citation>
    <scope>NUCLEOTIDE SEQUENCE [LARGE SCALE GENOMIC DNA]</scope>
    <source>
        <strain evidence="1">Daus_M_001</strain>
        <tissue evidence="1">Leg muscle</tissue>
    </source>
</reference>
<protein>
    <submittedName>
        <fullName evidence="1">Uncharacterized protein</fullName>
    </submittedName>
</protein>
<sequence>MLLDSNHNETIWDVPQHPVQWKEGELKVTVMEGWGFLRVLPRCDNRPINQMVRLLASHLCEPGSIPGELPPDFRVLESGLTTRDGGIFSGISLFPPPLHSGAAPHSPRFTLTSSQDLAVKSSPNIFTSLTIRCGKIHWVERDPGAYSKKFFAWTSHIPTNISSHHTQVISSRTCRTIVLLHATAVQYRISPSNVSAPVSCHHFKRAHLPGGAFANNPPHFARKSGKYPRPRQALRNWDACRVCGPFTNAALASCRAARAVTPVQAVRDELCSIPGRVTPGFSQLGIVPDNAAGRLVFSGISRYLHVPSFRFLLHTHLASPRFTLIGSPDLDVKEQLKYLHSLTHSLTHSFSQQDTGNTVQYGTRGKYT</sequence>
<gene>
    <name evidence="1" type="ORF">PR048_033603</name>
</gene>
<dbReference type="Proteomes" id="UP001159363">
    <property type="component" value="Chromosome 16"/>
</dbReference>
<proteinExistence type="predicted"/>
<organism evidence="1 2">
    <name type="scientific">Dryococelus australis</name>
    <dbReference type="NCBI Taxonomy" id="614101"/>
    <lineage>
        <taxon>Eukaryota</taxon>
        <taxon>Metazoa</taxon>
        <taxon>Ecdysozoa</taxon>
        <taxon>Arthropoda</taxon>
        <taxon>Hexapoda</taxon>
        <taxon>Insecta</taxon>
        <taxon>Pterygota</taxon>
        <taxon>Neoptera</taxon>
        <taxon>Polyneoptera</taxon>
        <taxon>Phasmatodea</taxon>
        <taxon>Verophasmatodea</taxon>
        <taxon>Anareolatae</taxon>
        <taxon>Phasmatidae</taxon>
        <taxon>Eurycanthinae</taxon>
        <taxon>Dryococelus</taxon>
    </lineage>
</organism>